<dbReference type="InterPro" id="IPR043129">
    <property type="entry name" value="ATPase_NBD"/>
</dbReference>
<organism evidence="4 5">
    <name type="scientific">Jutongia huaianensis</name>
    <dbReference type="NCBI Taxonomy" id="2763668"/>
    <lineage>
        <taxon>Bacteria</taxon>
        <taxon>Bacillati</taxon>
        <taxon>Bacillota</taxon>
        <taxon>Clostridia</taxon>
        <taxon>Lachnospirales</taxon>
        <taxon>Lachnospiraceae</taxon>
        <taxon>Jutongia</taxon>
    </lineage>
</organism>
<reference evidence="4 5" key="1">
    <citation type="submission" date="2020-08" db="EMBL/GenBank/DDBJ databases">
        <title>Genome public.</title>
        <authorList>
            <person name="Liu C."/>
            <person name="Sun Q."/>
        </authorList>
    </citation>
    <scope>NUCLEOTIDE SEQUENCE [LARGE SCALE GENOMIC DNA]</scope>
    <source>
        <strain evidence="4 5">NSJ-37</strain>
    </source>
</reference>
<dbReference type="PANTHER" id="PTHR32432:SF3">
    <property type="entry name" value="ETHANOLAMINE UTILIZATION PROTEIN EUTJ"/>
    <property type="match status" value="1"/>
</dbReference>
<dbReference type="EMBL" id="JACRSX010000002">
    <property type="protein sequence ID" value="MBC8561525.1"/>
    <property type="molecule type" value="Genomic_DNA"/>
</dbReference>
<dbReference type="InterPro" id="IPR003494">
    <property type="entry name" value="SHS2_FtsA"/>
</dbReference>
<proteinExistence type="predicted"/>
<keyword evidence="5" id="KW-1185">Reference proteome</keyword>
<dbReference type="PROSITE" id="PS50889">
    <property type="entry name" value="S4"/>
    <property type="match status" value="1"/>
</dbReference>
<feature type="compositionally biased region" description="Polar residues" evidence="2">
    <location>
        <begin position="672"/>
        <end position="684"/>
    </location>
</feature>
<feature type="domain" description="SHS2" evidence="3">
    <location>
        <begin position="10"/>
        <end position="208"/>
    </location>
</feature>
<dbReference type="PANTHER" id="PTHR32432">
    <property type="entry name" value="CELL DIVISION PROTEIN FTSA-RELATED"/>
    <property type="match status" value="1"/>
</dbReference>
<evidence type="ECO:0000256" key="2">
    <source>
        <dbReference type="SAM" id="MobiDB-lite"/>
    </source>
</evidence>
<evidence type="ECO:0000313" key="5">
    <source>
        <dbReference type="Proteomes" id="UP000606193"/>
    </source>
</evidence>
<dbReference type="SMART" id="SM00842">
    <property type="entry name" value="FtsA"/>
    <property type="match status" value="1"/>
</dbReference>
<dbReference type="Gene3D" id="3.30.420.40">
    <property type="match status" value="2"/>
</dbReference>
<gene>
    <name evidence="4" type="ORF">H8704_02590</name>
</gene>
<keyword evidence="1" id="KW-0694">RNA-binding</keyword>
<feature type="compositionally biased region" description="Basic and acidic residues" evidence="2">
    <location>
        <begin position="636"/>
        <end position="645"/>
    </location>
</feature>
<dbReference type="SUPFAM" id="SSF53067">
    <property type="entry name" value="Actin-like ATPase domain"/>
    <property type="match status" value="2"/>
</dbReference>
<evidence type="ECO:0000313" key="4">
    <source>
        <dbReference type="EMBL" id="MBC8561525.1"/>
    </source>
</evidence>
<feature type="region of interest" description="Disordered" evidence="2">
    <location>
        <begin position="614"/>
        <end position="689"/>
    </location>
</feature>
<dbReference type="InterPro" id="IPR050696">
    <property type="entry name" value="FtsA/MreB"/>
</dbReference>
<feature type="compositionally biased region" description="Basic and acidic residues" evidence="2">
    <location>
        <begin position="654"/>
        <end position="666"/>
    </location>
</feature>
<protein>
    <submittedName>
        <fullName evidence="4">Rod shape-determining protein</fullName>
    </submittedName>
</protein>
<dbReference type="Proteomes" id="UP000606193">
    <property type="component" value="Unassembled WGS sequence"/>
</dbReference>
<dbReference type="Pfam" id="PF14450">
    <property type="entry name" value="FtsA"/>
    <property type="match status" value="1"/>
</dbReference>
<dbReference type="CDD" id="cd24004">
    <property type="entry name" value="ASKHA_NBD_PilM-like"/>
    <property type="match status" value="1"/>
</dbReference>
<evidence type="ECO:0000259" key="3">
    <source>
        <dbReference type="SMART" id="SM00842"/>
    </source>
</evidence>
<name>A0ABR7MYR2_9FIRM</name>
<comment type="caution">
    <text evidence="4">The sequence shown here is derived from an EMBL/GenBank/DDBJ whole genome shotgun (WGS) entry which is preliminary data.</text>
</comment>
<sequence length="754" mass="83467">MVKKLTEPLVFGLDIGTRSIVGTVGYRTSTNGFVVVAQESVEHETRAMLDGQIHDIQAVADTIIQVKQKLEQLIGRKLTDVCIAAAGRVLKTVVACAEMHFNYETVVTNEHVYSLDMLGVEKAYDLLRQEQQNDDIHFYCVGYSVIRYYQNDYPITNLEGHKANTIRTELIATFLPDEVVDGLYAAVEKAGLYVANLTLEPIAAMNVAIPEKFRLLNIALVDVGAGTSDISITNDGSIIAYGMIPSAGDEITEALARHYLLDFGEAEKMKCQSTMRKQVTVHDIMGLSHKISSEEIAEVAEPVVREITTRVADRIKELNGGKPVSAVFVVGGGGKMMGFEETLADNLGIPKERVALRGSEVMGQIEFLQKNIKVDSLLVTPVGICLNYYEQKNNFIFVTLNGERIKLYDNSKLTVVDAAMQMGYPNEDLFPKRGKALNYSVNGEKRMKRGEPGDSAVVNLNGKESALSGALSQNDKIEIKASTAGKDAVMTIGEIQEYHSAIHFIFNRKPITCPRFVQVNGELVSQYYEIQENDEIEILEYYTLEQVLEFMDIVCRGRAYVNNASADMETKVYDNFTIACEIKKEEPNYQELIKEYGEGQVPEAVLNGEMQEAEQVAEGHITEKDMESGEISSQRQDAEDAKTDDSIPGNVTEDIPKVKGASDHQTAEGALESQQPVSGLQKTSPEGVELPITVNGDPVILKNKKEYILVDVLDFYPFDLSVAKGNRLETLINGVSSDFTSPVHENDEVKIYWV</sequence>
<evidence type="ECO:0000256" key="1">
    <source>
        <dbReference type="PROSITE-ProRule" id="PRU00182"/>
    </source>
</evidence>
<accession>A0ABR7MYR2</accession>